<dbReference type="PROSITE" id="PS51257">
    <property type="entry name" value="PROKAR_LIPOPROTEIN"/>
    <property type="match status" value="1"/>
</dbReference>
<dbReference type="Proteomes" id="UP000186091">
    <property type="component" value="Unassembled WGS sequence"/>
</dbReference>
<feature type="domain" description="DUF1541" evidence="3">
    <location>
        <begin position="84"/>
        <end position="134"/>
    </location>
</feature>
<dbReference type="AlphaFoldDB" id="A0AB36IAJ2"/>
<feature type="chain" id="PRO_5044173184" description="DUF1541 domain-containing protein" evidence="2">
    <location>
        <begin position="29"/>
        <end position="203"/>
    </location>
</feature>
<proteinExistence type="predicted"/>
<organism evidence="4 5">
    <name type="scientific">Corynebacterium glutamicum</name>
    <name type="common">Brevibacterium saccharolyticum</name>
    <dbReference type="NCBI Taxonomy" id="1718"/>
    <lineage>
        <taxon>Bacteria</taxon>
        <taxon>Bacillati</taxon>
        <taxon>Actinomycetota</taxon>
        <taxon>Actinomycetes</taxon>
        <taxon>Mycobacteriales</taxon>
        <taxon>Corynebacteriaceae</taxon>
        <taxon>Corynebacterium</taxon>
    </lineage>
</organism>
<dbReference type="Pfam" id="PF07563">
    <property type="entry name" value="DUF1541"/>
    <property type="match status" value="2"/>
</dbReference>
<dbReference type="EMBL" id="LOQT01000024">
    <property type="protein sequence ID" value="OKX79307.1"/>
    <property type="molecule type" value="Genomic_DNA"/>
</dbReference>
<gene>
    <name evidence="4" type="ORF">AUP69_11280</name>
</gene>
<evidence type="ECO:0000259" key="3">
    <source>
        <dbReference type="Pfam" id="PF07563"/>
    </source>
</evidence>
<feature type="signal peptide" evidence="2">
    <location>
        <begin position="1"/>
        <end position="28"/>
    </location>
</feature>
<feature type="domain" description="DUF1541" evidence="3">
    <location>
        <begin position="147"/>
        <end position="196"/>
    </location>
</feature>
<comment type="caution">
    <text evidence="4">The sequence shown here is derived from an EMBL/GenBank/DDBJ whole genome shotgun (WGS) entry which is preliminary data.</text>
</comment>
<feature type="compositionally biased region" description="Basic and acidic residues" evidence="1">
    <location>
        <begin position="45"/>
        <end position="65"/>
    </location>
</feature>
<evidence type="ECO:0000313" key="5">
    <source>
        <dbReference type="Proteomes" id="UP000186091"/>
    </source>
</evidence>
<dbReference type="InterPro" id="IPR011438">
    <property type="entry name" value="DUF1541"/>
</dbReference>
<name>A0AB36IAJ2_CORGT</name>
<accession>A0AB36IAJ2</accession>
<keyword evidence="2" id="KW-0732">Signal</keyword>
<feature type="region of interest" description="Disordered" evidence="1">
    <location>
        <begin position="23"/>
        <end position="77"/>
    </location>
</feature>
<sequence length="203" mass="21621">MKHSVSLIALALVSTLVLSACTSSTENAEDNSVTSTTSATLEQGENQHHDSATESSHHEMEHPEDGGPAPSGMVEAVDPTFPIGSEVILKADHMPGMSSAKATIVGAFTTTTYSVSYEPVGGGEPVVDHRWVVHEELVDPSQAPLPDGAEVILDADHMAGMKGAQATIYSSTNETVYMVDIVTEDMRMTNHKWFVESEIAPVE</sequence>
<evidence type="ECO:0000256" key="1">
    <source>
        <dbReference type="SAM" id="MobiDB-lite"/>
    </source>
</evidence>
<reference evidence="4 5" key="1">
    <citation type="submission" date="2015-12" db="EMBL/GenBank/DDBJ databases">
        <title>Genome sequence of Corynebacterium AS 1.542.</title>
        <authorList>
            <person name="Yang J."/>
            <person name="Yang S."/>
        </authorList>
    </citation>
    <scope>NUCLEOTIDE SEQUENCE [LARGE SCALE GENOMIC DNA]</scope>
    <source>
        <strain evidence="4 5">AS 1.542</strain>
    </source>
</reference>
<evidence type="ECO:0000256" key="2">
    <source>
        <dbReference type="SAM" id="SignalP"/>
    </source>
</evidence>
<feature type="compositionally biased region" description="Polar residues" evidence="1">
    <location>
        <begin position="23"/>
        <end position="44"/>
    </location>
</feature>
<dbReference type="RefSeq" id="WP_004567550.1">
    <property type="nucleotide sequence ID" value="NZ_JAAOYN010000001.1"/>
</dbReference>
<protein>
    <recommendedName>
        <fullName evidence="3">DUF1541 domain-containing protein</fullName>
    </recommendedName>
</protein>
<evidence type="ECO:0000313" key="4">
    <source>
        <dbReference type="EMBL" id="OKX79307.1"/>
    </source>
</evidence>
<dbReference type="Gene3D" id="2.30.30.1210">
    <property type="entry name" value="Domain of unknown function DUF1541"/>
    <property type="match status" value="1"/>
</dbReference>